<dbReference type="Gene3D" id="2.170.130.10">
    <property type="entry name" value="TonB-dependent receptor, plug domain"/>
    <property type="match status" value="1"/>
</dbReference>
<keyword evidence="2 7" id="KW-0813">Transport</keyword>
<dbReference type="SUPFAM" id="SSF49464">
    <property type="entry name" value="Carboxypeptidase regulatory domain-like"/>
    <property type="match status" value="1"/>
</dbReference>
<proteinExistence type="inferred from homology"/>
<keyword evidence="10" id="KW-1185">Reference proteome</keyword>
<dbReference type="Pfam" id="PF07715">
    <property type="entry name" value="Plug"/>
    <property type="match status" value="1"/>
</dbReference>
<dbReference type="InterPro" id="IPR023997">
    <property type="entry name" value="TonB-dep_OMP_SusC/RagA_CS"/>
</dbReference>
<evidence type="ECO:0000256" key="7">
    <source>
        <dbReference type="PROSITE-ProRule" id="PRU01360"/>
    </source>
</evidence>
<comment type="subcellular location">
    <subcellularLocation>
        <location evidence="1 7">Cell outer membrane</location>
        <topology evidence="1 7">Multi-pass membrane protein</topology>
    </subcellularLocation>
</comment>
<evidence type="ECO:0000256" key="1">
    <source>
        <dbReference type="ARBA" id="ARBA00004571"/>
    </source>
</evidence>
<dbReference type="Pfam" id="PF13715">
    <property type="entry name" value="CarbopepD_reg_2"/>
    <property type="match status" value="1"/>
</dbReference>
<sequence length="1225" mass="136751">MNDYPHSITRAIVRFFSGTCRESTAIAIKKLFLTMKLTAIIILALTFQAAASGFAQKVSISKRDASLKELFKEIRRQTGYDFIYNNEVIERAGTVNVQVKSKDLSEVLKNVFSLKRLTFSIEDKNIIVKVKDAVAERTINGKIVADEDGQPLPGVSIKVKGSVKSTSTNGNGEFSISVNDGDILVITMIGYTTQEVSTNGKNTVNVRLRQDTKALSEVVVTGYQELNRKLFTGSATKLKAVDAQRSGIQDVSRMLEGQVAGVSVQNVSGTFGAAPKIRIRGASSLNGDNKPLWVIDGIMLEDLVNISNEQLSSGDAATLIGSSVAGLNPDDIESFEILRDAAATAMYGARAMNGVVVVTTKKGRNTEGKPAISYSGNFTTYLKPNYNQFDIMNSADQMQVYLDMENKGWLRHSDVSKAANGGVYRKMYDLMYDYNPATDQFALRNDAPSRLQFLNRYANANTDWFDQLFRNSLMQDHSLSITAGTAKSKFYASTSFLHDNGWTVGDGVKRFTGNMRGNFDITDRLQIEILTQGSIRDQRSPGTVNKEDNEVLGQVDRDFDINPFNYALRASRTLTPYDQNGNREFFTQNYAPFNILQELENNSIQTTLIDLKIQGGLKYKILDGLKYSFTGAYRYVKSDREHSITEYSNAANAYRAYGNSNVIENNKFLYRDPSKPGSLPSIVLPEGGFYNVTSNGLVNYFMRHDIEYDKIFNKDHLFNVLGVVEMRANDRQDRFSNGIGYQFDNGGIPFINSDYYKQAIEANSYPYGMGRGYERFLSYAVKAAYSYKGKYSFNATGRYDGSNLLGESPTARWLPTWNVSGAWNMHEEDFFKKQNILSRATIRATYGLTASTANAKNSSMILRNQTARRKDDVDKETSIYIDGLENSELTWEKTYDTNLGFDLGFLKDRFSLSIDLYRRNGFDLIGLFPTAGIGGEGLKNANYADMKSKGIELTLNAKVINNTQFKWNTNLNFGYHKGEITRLDYDPDIFKLVTPTGGARLGYPQSALFSIVFDGLDHNTGVPTFIDENGNRNSKEVYFQSNNLQYLKYEGQVDPKFTGGFSNKFIYKDFTLSALVTFSAGNKVRLNPNFSDTYSDLTATSKDFLNRWTKPGDELFTNVPSIADKFVVGNFGSTEKPYNAYNYSTVRVADGGFARLKQVMLFYQLPKVWASAIGATNASVGLVGNNVWLIYSDKRLNGQDPEFFGTGGVAMPIPRQYTLSLKVGF</sequence>
<dbReference type="Proteomes" id="UP000192756">
    <property type="component" value="Unassembled WGS sequence"/>
</dbReference>
<keyword evidence="6 7" id="KW-0998">Cell outer membrane</keyword>
<gene>
    <name evidence="9" type="ORF">SAMN04488524_1830</name>
</gene>
<dbReference type="OrthoDB" id="9768177at2"/>
<evidence type="ECO:0000256" key="2">
    <source>
        <dbReference type="ARBA" id="ARBA00022448"/>
    </source>
</evidence>
<dbReference type="STRING" id="151894.SAMN04488524_1830"/>
<dbReference type="AlphaFoldDB" id="A0A1W2B3H5"/>
<evidence type="ECO:0000259" key="8">
    <source>
        <dbReference type="Pfam" id="PF07715"/>
    </source>
</evidence>
<evidence type="ECO:0000256" key="6">
    <source>
        <dbReference type="ARBA" id="ARBA00023237"/>
    </source>
</evidence>
<name>A0A1W2B3H5_9SPHI</name>
<dbReference type="InterPro" id="IPR023996">
    <property type="entry name" value="TonB-dep_OMP_SusC/RagA"/>
</dbReference>
<dbReference type="InterPro" id="IPR037066">
    <property type="entry name" value="Plug_dom_sf"/>
</dbReference>
<dbReference type="GO" id="GO:0009279">
    <property type="term" value="C:cell outer membrane"/>
    <property type="evidence" value="ECO:0007669"/>
    <property type="project" value="UniProtKB-SubCell"/>
</dbReference>
<evidence type="ECO:0000313" key="10">
    <source>
        <dbReference type="Proteomes" id="UP000192756"/>
    </source>
</evidence>
<organism evidence="9 10">
    <name type="scientific">Pedobacter africanus</name>
    <dbReference type="NCBI Taxonomy" id="151894"/>
    <lineage>
        <taxon>Bacteria</taxon>
        <taxon>Pseudomonadati</taxon>
        <taxon>Bacteroidota</taxon>
        <taxon>Sphingobacteriia</taxon>
        <taxon>Sphingobacteriales</taxon>
        <taxon>Sphingobacteriaceae</taxon>
        <taxon>Pedobacter</taxon>
    </lineage>
</organism>
<comment type="similarity">
    <text evidence="7">Belongs to the TonB-dependent receptor family.</text>
</comment>
<dbReference type="InterPro" id="IPR008969">
    <property type="entry name" value="CarboxyPept-like_regulatory"/>
</dbReference>
<dbReference type="InterPro" id="IPR036942">
    <property type="entry name" value="Beta-barrel_TonB_sf"/>
</dbReference>
<reference evidence="10" key="1">
    <citation type="submission" date="2017-04" db="EMBL/GenBank/DDBJ databases">
        <authorList>
            <person name="Varghese N."/>
            <person name="Submissions S."/>
        </authorList>
    </citation>
    <scope>NUCLEOTIDE SEQUENCE [LARGE SCALE GENOMIC DNA]</scope>
    <source>
        <strain evidence="10">DSM 12126</strain>
    </source>
</reference>
<dbReference type="PROSITE" id="PS52016">
    <property type="entry name" value="TONB_DEPENDENT_REC_3"/>
    <property type="match status" value="1"/>
</dbReference>
<dbReference type="NCBIfam" id="TIGR04056">
    <property type="entry name" value="OMP_RagA_SusC"/>
    <property type="match status" value="1"/>
</dbReference>
<keyword evidence="5 7" id="KW-0472">Membrane</keyword>
<dbReference type="Gene3D" id="3.55.50.30">
    <property type="match status" value="1"/>
</dbReference>
<accession>A0A1W2B3H5</accession>
<protein>
    <submittedName>
        <fullName evidence="9">TonB-linked outer membrane protein, SusC/RagA family</fullName>
    </submittedName>
</protein>
<evidence type="ECO:0000256" key="5">
    <source>
        <dbReference type="ARBA" id="ARBA00023136"/>
    </source>
</evidence>
<feature type="domain" description="TonB-dependent receptor plug" evidence="8">
    <location>
        <begin position="232"/>
        <end position="355"/>
    </location>
</feature>
<dbReference type="NCBIfam" id="TIGR04057">
    <property type="entry name" value="SusC_RagA_signa"/>
    <property type="match status" value="1"/>
</dbReference>
<evidence type="ECO:0000313" key="9">
    <source>
        <dbReference type="EMBL" id="SMC66928.1"/>
    </source>
</evidence>
<evidence type="ECO:0000256" key="3">
    <source>
        <dbReference type="ARBA" id="ARBA00022452"/>
    </source>
</evidence>
<dbReference type="Gene3D" id="2.40.170.20">
    <property type="entry name" value="TonB-dependent receptor, beta-barrel domain"/>
    <property type="match status" value="1"/>
</dbReference>
<dbReference type="InterPro" id="IPR039426">
    <property type="entry name" value="TonB-dep_rcpt-like"/>
</dbReference>
<dbReference type="Gene3D" id="2.60.40.1120">
    <property type="entry name" value="Carboxypeptidase-like, regulatory domain"/>
    <property type="match status" value="1"/>
</dbReference>
<dbReference type="InterPro" id="IPR012910">
    <property type="entry name" value="Plug_dom"/>
</dbReference>
<keyword evidence="3 7" id="KW-1134">Transmembrane beta strand</keyword>
<evidence type="ECO:0000256" key="4">
    <source>
        <dbReference type="ARBA" id="ARBA00022692"/>
    </source>
</evidence>
<dbReference type="EMBL" id="FWXT01000001">
    <property type="protein sequence ID" value="SMC66928.1"/>
    <property type="molecule type" value="Genomic_DNA"/>
</dbReference>
<dbReference type="SUPFAM" id="SSF56935">
    <property type="entry name" value="Porins"/>
    <property type="match status" value="1"/>
</dbReference>
<keyword evidence="4 7" id="KW-0812">Transmembrane</keyword>